<keyword evidence="2" id="KW-1185">Reference proteome</keyword>
<proteinExistence type="predicted"/>
<dbReference type="RefSeq" id="WP_105074214.1">
    <property type="nucleotide sequence ID" value="NZ_PPGH01000037.1"/>
</dbReference>
<dbReference type="PANTHER" id="PTHR35564">
    <property type="match status" value="1"/>
</dbReference>
<gene>
    <name evidence="1" type="ORF">CXB77_12755</name>
</gene>
<reference evidence="1 2" key="1">
    <citation type="submission" date="2018-01" db="EMBL/GenBank/DDBJ databases">
        <title>The complete genome sequence of Chromatium okenii LaCa, a purple sulfur bacterium with a turbulent life.</title>
        <authorList>
            <person name="Luedin S.M."/>
            <person name="Liechti N."/>
            <person name="Storelli N."/>
            <person name="Danza F."/>
            <person name="Wittwer M."/>
            <person name="Pothier J.F."/>
            <person name="Tonolla M.A."/>
        </authorList>
    </citation>
    <scope>NUCLEOTIDE SEQUENCE [LARGE SCALE GENOMIC DNA]</scope>
    <source>
        <strain evidence="1 2">LaCa</strain>
    </source>
</reference>
<dbReference type="Proteomes" id="UP000239936">
    <property type="component" value="Unassembled WGS sequence"/>
</dbReference>
<evidence type="ECO:0000313" key="2">
    <source>
        <dbReference type="Proteomes" id="UP000239936"/>
    </source>
</evidence>
<organism evidence="1 2">
    <name type="scientific">Chromatium okenii</name>
    <dbReference type="NCBI Taxonomy" id="61644"/>
    <lineage>
        <taxon>Bacteria</taxon>
        <taxon>Pseudomonadati</taxon>
        <taxon>Pseudomonadota</taxon>
        <taxon>Gammaproteobacteria</taxon>
        <taxon>Chromatiales</taxon>
        <taxon>Chromatiaceae</taxon>
        <taxon>Chromatium</taxon>
    </lineage>
</organism>
<sequence>MASADRTPSHLLTLLRALHDEPHRFDFLQALRQLECAYRQQPRLGQTTRPAQEALRLTQQPSLSFAPSTLASFQLENDTHPARMAVYFLGLFGPNGPLPLHLSEYARDRQRNSNDATFVHFADVFHHRILTLFYRAWANSRPTVNFDRPETDRFSIYLGALFGQGMPTYCERDALPDLAKRHYAGRFAAQTRHPEGLVAILTDFFQLPIRIEEFVGHWLPLPRESQWQLGASPDTGSLGCSTIVGSRIWDRQYKFRIHIGPISLIDYQRLLPGGDSLPRVIAIVRNYLGDELDWDIQLILQRKETPLLQLGIKSQLGWTTWLTSRTPAHDPADLQLQPLRFIQ</sequence>
<dbReference type="PANTHER" id="PTHR35564:SF4">
    <property type="entry name" value="CYTOPLASMIC PROTEIN"/>
    <property type="match status" value="1"/>
</dbReference>
<accession>A0A2S7XN42</accession>
<dbReference type="Pfam" id="PF06996">
    <property type="entry name" value="T6SS_TssG"/>
    <property type="match status" value="1"/>
</dbReference>
<dbReference type="NCBIfam" id="TIGR03347">
    <property type="entry name" value="VI_chp_1"/>
    <property type="match status" value="1"/>
</dbReference>
<dbReference type="OrthoDB" id="1523296at2"/>
<dbReference type="InterPro" id="IPR010732">
    <property type="entry name" value="T6SS_TssG-like"/>
</dbReference>
<dbReference type="AlphaFoldDB" id="A0A2S7XN42"/>
<dbReference type="EMBL" id="PPGH01000037">
    <property type="protein sequence ID" value="PQJ95154.1"/>
    <property type="molecule type" value="Genomic_DNA"/>
</dbReference>
<comment type="caution">
    <text evidence="1">The sequence shown here is derived from an EMBL/GenBank/DDBJ whole genome shotgun (WGS) entry which is preliminary data.</text>
</comment>
<evidence type="ECO:0000313" key="1">
    <source>
        <dbReference type="EMBL" id="PQJ95154.1"/>
    </source>
</evidence>
<name>A0A2S7XN42_9GAMM</name>
<protein>
    <submittedName>
        <fullName evidence="1">Type VI secretion system baseplate subunit TssG</fullName>
    </submittedName>
</protein>